<dbReference type="Proteomes" id="UP000076744">
    <property type="component" value="Unassembled WGS sequence"/>
</dbReference>
<dbReference type="OrthoDB" id="47007at2759"/>
<evidence type="ECO:0000256" key="4">
    <source>
        <dbReference type="RuleBase" id="RU000363"/>
    </source>
</evidence>
<protein>
    <submittedName>
        <fullName evidence="6">NAD(P)-binding domain protein</fullName>
    </submittedName>
</protein>
<dbReference type="EMBL" id="AZHB01000004">
    <property type="protein sequence ID" value="OAA70237.1"/>
    <property type="molecule type" value="Genomic_DNA"/>
</dbReference>
<organism evidence="6 7">
    <name type="scientific">Cordyceps fumosorosea (strain ARSEF 2679)</name>
    <name type="common">Isaria fumosorosea</name>
    <dbReference type="NCBI Taxonomy" id="1081104"/>
    <lineage>
        <taxon>Eukaryota</taxon>
        <taxon>Fungi</taxon>
        <taxon>Dikarya</taxon>
        <taxon>Ascomycota</taxon>
        <taxon>Pezizomycotina</taxon>
        <taxon>Sordariomycetes</taxon>
        <taxon>Hypocreomycetidae</taxon>
        <taxon>Hypocreales</taxon>
        <taxon>Cordycipitaceae</taxon>
        <taxon>Cordyceps</taxon>
    </lineage>
</organism>
<keyword evidence="3" id="KW-0560">Oxidoreductase</keyword>
<evidence type="ECO:0000256" key="2">
    <source>
        <dbReference type="ARBA" id="ARBA00022857"/>
    </source>
</evidence>
<dbReference type="FunFam" id="3.40.50.720:FF:000374">
    <property type="entry name" value="3-oxoacyl-(Acyl-carrier-protein) reductase"/>
    <property type="match status" value="1"/>
</dbReference>
<dbReference type="InterPro" id="IPR057326">
    <property type="entry name" value="KR_dom"/>
</dbReference>
<dbReference type="InterPro" id="IPR020904">
    <property type="entry name" value="Sc_DH/Rdtase_CS"/>
</dbReference>
<dbReference type="InterPro" id="IPR036291">
    <property type="entry name" value="NAD(P)-bd_dom_sf"/>
</dbReference>
<comment type="similarity">
    <text evidence="1 4">Belongs to the short-chain dehydrogenases/reductases (SDR) family.</text>
</comment>
<dbReference type="AlphaFoldDB" id="A0A168BKP8"/>
<dbReference type="PRINTS" id="PR00081">
    <property type="entry name" value="GDHRDH"/>
</dbReference>
<proteinExistence type="inferred from homology"/>
<dbReference type="GO" id="GO:0048038">
    <property type="term" value="F:quinone binding"/>
    <property type="evidence" value="ECO:0007669"/>
    <property type="project" value="TreeGrafter"/>
</dbReference>
<keyword evidence="2" id="KW-0521">NADP</keyword>
<evidence type="ECO:0000256" key="3">
    <source>
        <dbReference type="ARBA" id="ARBA00023002"/>
    </source>
</evidence>
<dbReference type="STRING" id="1081104.A0A168BKP8"/>
<keyword evidence="7" id="KW-1185">Reference proteome</keyword>
<dbReference type="CDD" id="cd05233">
    <property type="entry name" value="SDR_c"/>
    <property type="match status" value="1"/>
</dbReference>
<sequence>MRTGRPYDGKLGIITGGSRGIGEATANRLGAKGCNLLLAYTSESSRGPVERIAGDLIAAHGIAVATVQADLHDETGSAAVAILDAARSLSALRFPDRPFQVDILINNAGVLTSQSLNDPALGPIAGATFARVFGVNVLAPLLLMQAVAPYLPRDRSGRVVNVSSVAAAAGFATTSVYAGSKAALEAMTRAWSRELAERATVNAVSAGPVWGQMYLQAGPRAWEGMQPYADATPLAVYHGEEHIRNMAGPDADVFDNTVRGHMGGRRPAFASEVAGVIDMLCSEEAGWSTGGVVCASGGMRMSLAQL</sequence>
<feature type="domain" description="Ketoreductase" evidence="5">
    <location>
        <begin position="10"/>
        <end position="213"/>
    </location>
</feature>
<evidence type="ECO:0000313" key="6">
    <source>
        <dbReference type="EMBL" id="OAA70237.1"/>
    </source>
</evidence>
<dbReference type="PROSITE" id="PS00061">
    <property type="entry name" value="ADH_SHORT"/>
    <property type="match status" value="1"/>
</dbReference>
<dbReference type="SMART" id="SM00822">
    <property type="entry name" value="PKS_KR"/>
    <property type="match status" value="1"/>
</dbReference>
<dbReference type="SUPFAM" id="SSF51735">
    <property type="entry name" value="NAD(P)-binding Rossmann-fold domains"/>
    <property type="match status" value="1"/>
</dbReference>
<reference evidence="6 7" key="1">
    <citation type="journal article" date="2016" name="Genome Biol. Evol.">
        <title>Divergent and convergent evolution of fungal pathogenicity.</title>
        <authorList>
            <person name="Shang Y."/>
            <person name="Xiao G."/>
            <person name="Zheng P."/>
            <person name="Cen K."/>
            <person name="Zhan S."/>
            <person name="Wang C."/>
        </authorList>
    </citation>
    <scope>NUCLEOTIDE SEQUENCE [LARGE SCALE GENOMIC DNA]</scope>
    <source>
        <strain evidence="6 7">ARSEF 2679</strain>
    </source>
</reference>
<dbReference type="RefSeq" id="XP_018706524.1">
    <property type="nucleotide sequence ID" value="XM_018845818.1"/>
</dbReference>
<dbReference type="PANTHER" id="PTHR42760:SF111">
    <property type="entry name" value="3-OXOACYL-(ACYL-CARRIER-PROTEIN) REDUCTASE (AFU_ORTHOLOGUE AFUA_1G10100)"/>
    <property type="match status" value="1"/>
</dbReference>
<dbReference type="GO" id="GO:0016616">
    <property type="term" value="F:oxidoreductase activity, acting on the CH-OH group of donors, NAD or NADP as acceptor"/>
    <property type="evidence" value="ECO:0007669"/>
    <property type="project" value="TreeGrafter"/>
</dbReference>
<dbReference type="GeneID" id="30018503"/>
<evidence type="ECO:0000313" key="7">
    <source>
        <dbReference type="Proteomes" id="UP000076744"/>
    </source>
</evidence>
<dbReference type="PANTHER" id="PTHR42760">
    <property type="entry name" value="SHORT-CHAIN DEHYDROGENASES/REDUCTASES FAMILY MEMBER"/>
    <property type="match status" value="1"/>
</dbReference>
<dbReference type="Pfam" id="PF00106">
    <property type="entry name" value="adh_short"/>
    <property type="match status" value="1"/>
</dbReference>
<name>A0A168BKP8_CORFA</name>
<dbReference type="GO" id="GO:0006633">
    <property type="term" value="P:fatty acid biosynthetic process"/>
    <property type="evidence" value="ECO:0007669"/>
    <property type="project" value="TreeGrafter"/>
</dbReference>
<comment type="caution">
    <text evidence="6">The sequence shown here is derived from an EMBL/GenBank/DDBJ whole genome shotgun (WGS) entry which is preliminary data.</text>
</comment>
<evidence type="ECO:0000256" key="1">
    <source>
        <dbReference type="ARBA" id="ARBA00006484"/>
    </source>
</evidence>
<dbReference type="InterPro" id="IPR002347">
    <property type="entry name" value="SDR_fam"/>
</dbReference>
<gene>
    <name evidence="6" type="ORF">ISF_02211</name>
</gene>
<dbReference type="PRINTS" id="PR00080">
    <property type="entry name" value="SDRFAMILY"/>
</dbReference>
<accession>A0A168BKP8</accession>
<evidence type="ECO:0000259" key="5">
    <source>
        <dbReference type="SMART" id="SM00822"/>
    </source>
</evidence>
<dbReference type="Gene3D" id="3.40.50.720">
    <property type="entry name" value="NAD(P)-binding Rossmann-like Domain"/>
    <property type="match status" value="1"/>
</dbReference>